<feature type="domain" description="Orotidine 5'-phosphate decarboxylase" evidence="6">
    <location>
        <begin position="1"/>
        <end position="196"/>
    </location>
</feature>
<evidence type="ECO:0000256" key="4">
    <source>
        <dbReference type="ARBA" id="ARBA00023239"/>
    </source>
</evidence>
<dbReference type="Gene3D" id="3.20.20.70">
    <property type="entry name" value="Aldolase class I"/>
    <property type="match status" value="1"/>
</dbReference>
<dbReference type="GO" id="GO:0006207">
    <property type="term" value="P:'de novo' pyrimidine nucleobase biosynthetic process"/>
    <property type="evidence" value="ECO:0007669"/>
    <property type="project" value="InterPro"/>
</dbReference>
<dbReference type="NCBIfam" id="TIGR03128">
    <property type="entry name" value="RuMP_HxlA"/>
    <property type="match status" value="1"/>
</dbReference>
<dbReference type="GO" id="GO:0033982">
    <property type="term" value="F:3-dehydro-L-gulonate-6-phosphate decarboxylase activity"/>
    <property type="evidence" value="ECO:0007669"/>
    <property type="project" value="TreeGrafter"/>
</dbReference>
<keyword evidence="4" id="KW-0456">Lyase</keyword>
<protein>
    <recommendedName>
        <fullName evidence="3">3-hexulose-6-phosphate synthase</fullName>
        <ecNumber evidence="3">4.1.2.43</ecNumber>
    </recommendedName>
</protein>
<dbReference type="Pfam" id="PF00215">
    <property type="entry name" value="OMPdecase"/>
    <property type="match status" value="1"/>
</dbReference>
<name>X0WU07_9ZZZZ</name>
<dbReference type="EC" id="4.1.2.43" evidence="3"/>
<comment type="catalytic activity">
    <reaction evidence="1">
        <text>D-ribulose 5-phosphate + formaldehyde = D-arabino-hex-3-ulose 6-phosphate</text>
        <dbReference type="Rhea" id="RHEA:25201"/>
        <dbReference type="ChEBI" id="CHEBI:16842"/>
        <dbReference type="ChEBI" id="CHEBI:58121"/>
        <dbReference type="ChEBI" id="CHEBI:58542"/>
        <dbReference type="EC" id="4.1.2.43"/>
    </reaction>
</comment>
<proteinExistence type="inferred from homology"/>
<evidence type="ECO:0000256" key="1">
    <source>
        <dbReference type="ARBA" id="ARBA00000718"/>
    </source>
</evidence>
<dbReference type="InterPro" id="IPR041710">
    <property type="entry name" value="HPS/KGPDC"/>
</dbReference>
<dbReference type="EMBL" id="BARS01031263">
    <property type="protein sequence ID" value="GAG16216.1"/>
    <property type="molecule type" value="Genomic_DNA"/>
</dbReference>
<organism evidence="7">
    <name type="scientific">marine sediment metagenome</name>
    <dbReference type="NCBI Taxonomy" id="412755"/>
    <lineage>
        <taxon>unclassified sequences</taxon>
        <taxon>metagenomes</taxon>
        <taxon>ecological metagenomes</taxon>
    </lineage>
</organism>
<feature type="non-terminal residue" evidence="7">
    <location>
        <position position="1"/>
    </location>
</feature>
<dbReference type="GO" id="GO:0004590">
    <property type="term" value="F:orotidine-5'-phosphate decarboxylase activity"/>
    <property type="evidence" value="ECO:0007669"/>
    <property type="project" value="InterPro"/>
</dbReference>
<gene>
    <name evidence="7" type="ORF">S01H1_48671</name>
</gene>
<dbReference type="SMART" id="SM00934">
    <property type="entry name" value="OMPdecase"/>
    <property type="match status" value="1"/>
</dbReference>
<dbReference type="InterPro" id="IPR017553">
    <property type="entry name" value="3-hexulose-6-phosphate_synth"/>
</dbReference>
<evidence type="ECO:0000256" key="5">
    <source>
        <dbReference type="ARBA" id="ARBA00023277"/>
    </source>
</evidence>
<dbReference type="GO" id="GO:0019854">
    <property type="term" value="P:L-ascorbic acid catabolic process"/>
    <property type="evidence" value="ECO:0007669"/>
    <property type="project" value="TreeGrafter"/>
</dbReference>
<dbReference type="CDD" id="cd04726">
    <property type="entry name" value="KGPDC_HPS"/>
    <property type="match status" value="1"/>
</dbReference>
<evidence type="ECO:0000313" key="7">
    <source>
        <dbReference type="EMBL" id="GAG16216.1"/>
    </source>
</evidence>
<feature type="non-terminal residue" evidence="7">
    <location>
        <position position="262"/>
    </location>
</feature>
<accession>X0WU07</accession>
<keyword evidence="5" id="KW-0119">Carbohydrate metabolism</keyword>
<comment type="similarity">
    <text evidence="2">Belongs to the HPS/KGPDC family. HPS subfamily.</text>
</comment>
<dbReference type="GO" id="GO:0043801">
    <property type="term" value="F:hexulose-6-phosphate synthase activity"/>
    <property type="evidence" value="ECO:0007669"/>
    <property type="project" value="UniProtKB-EC"/>
</dbReference>
<dbReference type="SUPFAM" id="SSF51366">
    <property type="entry name" value="Ribulose-phoshate binding barrel"/>
    <property type="match status" value="1"/>
</dbReference>
<evidence type="ECO:0000256" key="3">
    <source>
        <dbReference type="ARBA" id="ARBA00012890"/>
    </source>
</evidence>
<dbReference type="InterPro" id="IPR011060">
    <property type="entry name" value="RibuloseP-bd_barrel"/>
</dbReference>
<evidence type="ECO:0000259" key="6">
    <source>
        <dbReference type="SMART" id="SM00934"/>
    </source>
</evidence>
<dbReference type="PANTHER" id="PTHR35039">
    <property type="entry name" value="3-KETO-L-GULONATE-6-PHOSPHATE DECARBOXYLASE SGBH-RELATED"/>
    <property type="match status" value="1"/>
</dbReference>
<dbReference type="InterPro" id="IPR013785">
    <property type="entry name" value="Aldolase_TIM"/>
</dbReference>
<dbReference type="InterPro" id="IPR001754">
    <property type="entry name" value="OMPdeCOase_dom"/>
</dbReference>
<dbReference type="AlphaFoldDB" id="X0WU07"/>
<comment type="caution">
    <text evidence="7">The sequence shown here is derived from an EMBL/GenBank/DDBJ whole genome shotgun (WGS) entry which is preliminary data.</text>
</comment>
<sequence length="262" mass="28190">DFVDLARAIKLAEEAVNGGADWLEAGTPLIKSVGLDCVRELRKKFSHHTIVADMKTMDVGRIEVESAAKAGANIVAVLGAASDSTIRECIQAGGHYGAKIMVDLLQVPEFLKRAKEIEQMGADYLGLHTSIDEQMQGKISFEKVSRVTQEANIPVAVAGGINSENAWKAVEAGATIVIVGGAIIKSEDAQKATQEIKKALNQKISIKTKLFKRVSDENIRGILEKVSTANISDAMHHQEALREIFSIISSAKMVGQAVTVRT</sequence>
<reference evidence="7" key="1">
    <citation type="journal article" date="2014" name="Front. Microbiol.">
        <title>High frequency of phylogenetically diverse reductive dehalogenase-homologous genes in deep subseafloor sedimentary metagenomes.</title>
        <authorList>
            <person name="Kawai M."/>
            <person name="Futagami T."/>
            <person name="Toyoda A."/>
            <person name="Takaki Y."/>
            <person name="Nishi S."/>
            <person name="Hori S."/>
            <person name="Arai W."/>
            <person name="Tsubouchi T."/>
            <person name="Morono Y."/>
            <person name="Uchiyama I."/>
            <person name="Ito T."/>
            <person name="Fujiyama A."/>
            <person name="Inagaki F."/>
            <person name="Takami H."/>
        </authorList>
    </citation>
    <scope>NUCLEOTIDE SEQUENCE</scope>
    <source>
        <strain evidence="7">Expedition CK06-06</strain>
    </source>
</reference>
<evidence type="ECO:0000256" key="2">
    <source>
        <dbReference type="ARBA" id="ARBA00006350"/>
    </source>
</evidence>
<dbReference type="PANTHER" id="PTHR35039:SF3">
    <property type="entry name" value="3-KETO-L-GULONATE-6-PHOSPHATE DECARBOXYLASE SGBH-RELATED"/>
    <property type="match status" value="1"/>
</dbReference>